<keyword evidence="4" id="KW-1185">Reference proteome</keyword>
<dbReference type="OrthoDB" id="5180791at2"/>
<feature type="compositionally biased region" description="Acidic residues" evidence="1">
    <location>
        <begin position="314"/>
        <end position="324"/>
    </location>
</feature>
<dbReference type="Pfam" id="PF11268">
    <property type="entry name" value="DUF3071"/>
    <property type="match status" value="1"/>
</dbReference>
<dbReference type="InterPro" id="IPR047682">
    <property type="entry name" value="SepH-like"/>
</dbReference>
<dbReference type="AlphaFoldDB" id="A0A2M9B6T8"/>
<organism evidence="3 4">
    <name type="scientific">Mumia flava</name>
    <dbReference type="NCBI Taxonomy" id="1348852"/>
    <lineage>
        <taxon>Bacteria</taxon>
        <taxon>Bacillati</taxon>
        <taxon>Actinomycetota</taxon>
        <taxon>Actinomycetes</taxon>
        <taxon>Propionibacteriales</taxon>
        <taxon>Nocardioidaceae</taxon>
        <taxon>Mumia</taxon>
    </lineage>
</organism>
<reference evidence="3 4" key="1">
    <citation type="submission" date="2017-11" db="EMBL/GenBank/DDBJ databases">
        <title>Genomic Encyclopedia of Archaeal and Bacterial Type Strains, Phase II (KMG-II): From Individual Species to Whole Genera.</title>
        <authorList>
            <person name="Goeker M."/>
        </authorList>
    </citation>
    <scope>NUCLEOTIDE SEQUENCE [LARGE SCALE GENOMIC DNA]</scope>
    <source>
        <strain evidence="3 4">DSM 27763</strain>
    </source>
</reference>
<dbReference type="NCBIfam" id="NF040712">
    <property type="entry name" value="SepH"/>
    <property type="match status" value="1"/>
</dbReference>
<proteinExistence type="predicted"/>
<feature type="compositionally biased region" description="Basic and acidic residues" evidence="1">
    <location>
        <begin position="252"/>
        <end position="269"/>
    </location>
</feature>
<evidence type="ECO:0000256" key="1">
    <source>
        <dbReference type="SAM" id="MobiDB-lite"/>
    </source>
</evidence>
<comment type="caution">
    <text evidence="3">The sequence shown here is derived from an EMBL/GenBank/DDBJ whole genome shotgun (WGS) entry which is preliminary data.</text>
</comment>
<evidence type="ECO:0000313" key="4">
    <source>
        <dbReference type="Proteomes" id="UP000230842"/>
    </source>
</evidence>
<accession>A0A2M9B6T8</accession>
<dbReference type="InterPro" id="IPR021421">
    <property type="entry name" value="DUF3071"/>
</dbReference>
<evidence type="ECO:0000259" key="2">
    <source>
        <dbReference type="Pfam" id="PF11268"/>
    </source>
</evidence>
<protein>
    <recommendedName>
        <fullName evidence="2">DUF3071 domain-containing protein</fullName>
    </recommendedName>
</protein>
<sequence length="353" mass="38334">MRDLTVVGLSEDQRYVILRGAVGEQYRVPADDRLRATLRNDRARLGQLEIAMDSALRPRDIQARIRRGESPDDVAAAAELPVERIMAYAYPVLAEREHMAERARGATVRRKHAQSNALTLGEAVDSSVRSRGSDPESADWDSYRRDDGRWTVTVEADGLRGSYVFDPAGRYTFAEDDAARELVGDVPSESEMAIADAVSRPEQAVVNGGPDARVASLRQARERRAAAVADEPFGVGGAPAEEPRTSASGRGDAPERARAERDAGTRESDGDQLSLQDLAGPSEEEPTLELGEPGRSAARGAAQDPPGRPAGEADQAEGESDEAGEAPPRKRSPRRKERRRVPSWDEIMFGDKA</sequence>
<evidence type="ECO:0000313" key="3">
    <source>
        <dbReference type="EMBL" id="PJJ53663.1"/>
    </source>
</evidence>
<dbReference type="Proteomes" id="UP000230842">
    <property type="component" value="Unassembled WGS sequence"/>
</dbReference>
<dbReference type="EMBL" id="PGEZ01000002">
    <property type="protein sequence ID" value="PJJ53663.1"/>
    <property type="molecule type" value="Genomic_DNA"/>
</dbReference>
<gene>
    <name evidence="3" type="ORF">CLV56_3154</name>
</gene>
<feature type="compositionally biased region" description="Basic residues" evidence="1">
    <location>
        <begin position="329"/>
        <end position="341"/>
    </location>
</feature>
<feature type="region of interest" description="Disordered" evidence="1">
    <location>
        <begin position="106"/>
        <end position="143"/>
    </location>
</feature>
<feature type="region of interest" description="Disordered" evidence="1">
    <location>
        <begin position="223"/>
        <end position="353"/>
    </location>
</feature>
<dbReference type="RefSeq" id="WP_100415248.1">
    <property type="nucleotide sequence ID" value="NZ_PGEZ01000002.1"/>
</dbReference>
<name>A0A2M9B6T8_9ACTN</name>
<feature type="domain" description="DUF3071" evidence="2">
    <location>
        <begin position="1"/>
        <end position="155"/>
    </location>
</feature>